<comment type="subcellular location">
    <subcellularLocation>
        <location evidence="1">Cytoplasm</location>
        <location evidence="1">Cytoskeleton</location>
        <location evidence="1">Microtubule organizing center</location>
        <location evidence="1">Centrosome</location>
    </subcellularLocation>
    <subcellularLocation>
        <location evidence="2">Cytoplasm</location>
        <location evidence="2">Cytoskeleton</location>
        <location evidence="2">Spindle pole</location>
    </subcellularLocation>
</comment>
<evidence type="ECO:0000256" key="6">
    <source>
        <dbReference type="ARBA" id="ARBA00023212"/>
    </source>
</evidence>
<sequence length="579" mass="64057">MNVGSTGCFDQKQQQQQSLRVRREPFEYGLLPLPTLIFPDPLTALRGLRNKLCSEGNSILASSTDGDADIDCADGSAGVSFDDLILFVYIQNYKKPPIRPHKDAASVADVWPSTSAFDGFLATLSPLQVRTGRKSVPSQVDEEAHQLAYLQKHLPSILSLLAHVPAEDDLNLQVLTLEQLNHLGFLLQVGERGSEMVPLSQLAPFFANSDPDMPAAPVPLPQVLEWVLEHLSMASDHCQERWKENGPEGEADVTMLDACANTAVSPVSPRGTPASGSSRTRNRCQEGLTFIDGITKVSVLKIDSEIHGESVKVSNCHDSVVYILAPMKYASVYGCSDSIIVLGAVEKVVKIEHCERVQLIVCSRRICITNCRECLFNLAVNQRPLILGENHNLQVAPYNTFYPRLEAHLAQVGIELSVNKWDKVLTLGVVDPHDSLPHAAGVADAHAEGASLLSPDRFTNFVIPKWNDSQSSQEPFTKANPFMLPKAYFVAQQQRNKAVDALRNTLKSVPMDESRKQDLSQAINVHFREWLYATGNIRQLYDFQEICKITAWFSRFPDMTLLHSPSGICTMEEDNSTVN</sequence>
<reference evidence="8 9" key="1">
    <citation type="submission" date="2021-01" db="EMBL/GenBank/DDBJ databases">
        <title>Adiantum capillus-veneris genome.</title>
        <authorList>
            <person name="Fang Y."/>
            <person name="Liao Q."/>
        </authorList>
    </citation>
    <scope>NUCLEOTIDE SEQUENCE [LARGE SCALE GENOMIC DNA]</scope>
    <source>
        <strain evidence="8">H3</strain>
        <tissue evidence="8">Leaf</tissue>
    </source>
</reference>
<dbReference type="InterPro" id="IPR016098">
    <property type="entry name" value="CAP/MinC_C"/>
</dbReference>
<dbReference type="Gene3D" id="2.160.20.70">
    <property type="match status" value="1"/>
</dbReference>
<dbReference type="PANTHER" id="PTHR16052:SF0">
    <property type="entry name" value="TBCC DOMAIN-CONTAINING PROTEIN 1"/>
    <property type="match status" value="1"/>
</dbReference>
<dbReference type="Proteomes" id="UP000886520">
    <property type="component" value="Chromosome 5"/>
</dbReference>
<dbReference type="PROSITE" id="PS51329">
    <property type="entry name" value="C_CAP_COFACTOR_C"/>
    <property type="match status" value="1"/>
</dbReference>
<gene>
    <name evidence="8" type="ORF">GOP47_0004947</name>
</gene>
<dbReference type="GO" id="GO:0000922">
    <property type="term" value="C:spindle pole"/>
    <property type="evidence" value="ECO:0007669"/>
    <property type="project" value="UniProtKB-SubCell"/>
</dbReference>
<evidence type="ECO:0000256" key="4">
    <source>
        <dbReference type="ARBA" id="ARBA00017559"/>
    </source>
</evidence>
<comment type="caution">
    <text evidence="8">The sequence shown here is derived from an EMBL/GenBank/DDBJ whole genome shotgun (WGS) entry which is preliminary data.</text>
</comment>
<dbReference type="InterPro" id="IPR017901">
    <property type="entry name" value="C-CAP_CF_C-like"/>
</dbReference>
<evidence type="ECO:0000256" key="3">
    <source>
        <dbReference type="ARBA" id="ARBA00008848"/>
    </source>
</evidence>
<feature type="domain" description="C-CAP/cofactor C-like" evidence="7">
    <location>
        <begin position="269"/>
        <end position="414"/>
    </location>
</feature>
<dbReference type="Pfam" id="PF07986">
    <property type="entry name" value="TBCC"/>
    <property type="match status" value="1"/>
</dbReference>
<evidence type="ECO:0000259" key="7">
    <source>
        <dbReference type="PROSITE" id="PS51329"/>
    </source>
</evidence>
<evidence type="ECO:0000256" key="5">
    <source>
        <dbReference type="ARBA" id="ARBA00022490"/>
    </source>
</evidence>
<dbReference type="InterPro" id="IPR039589">
    <property type="entry name" value="TBCC1"/>
</dbReference>
<name>A0A9D4V4G6_ADICA</name>
<dbReference type="EMBL" id="JABFUD020000005">
    <property type="protein sequence ID" value="KAI5079468.1"/>
    <property type="molecule type" value="Genomic_DNA"/>
</dbReference>
<dbReference type="AlphaFoldDB" id="A0A9D4V4G6"/>
<evidence type="ECO:0000256" key="1">
    <source>
        <dbReference type="ARBA" id="ARBA00004300"/>
    </source>
</evidence>
<evidence type="ECO:0000313" key="9">
    <source>
        <dbReference type="Proteomes" id="UP000886520"/>
    </source>
</evidence>
<dbReference type="InterPro" id="IPR006599">
    <property type="entry name" value="CARP_motif"/>
</dbReference>
<evidence type="ECO:0000313" key="8">
    <source>
        <dbReference type="EMBL" id="KAI5079468.1"/>
    </source>
</evidence>
<dbReference type="OrthoDB" id="427777at2759"/>
<dbReference type="SMART" id="SM00673">
    <property type="entry name" value="CARP"/>
    <property type="match status" value="2"/>
</dbReference>
<proteinExistence type="inferred from homology"/>
<keyword evidence="9" id="KW-1185">Reference proteome</keyword>
<keyword evidence="6" id="KW-0206">Cytoskeleton</keyword>
<comment type="similarity">
    <text evidence="3">Belongs to the TBCC family.</text>
</comment>
<dbReference type="InterPro" id="IPR012945">
    <property type="entry name" value="Tubulin-bd_cofactor_C_dom"/>
</dbReference>
<keyword evidence="5" id="KW-0963">Cytoplasm</keyword>
<organism evidence="8 9">
    <name type="scientific">Adiantum capillus-veneris</name>
    <name type="common">Maidenhair fern</name>
    <dbReference type="NCBI Taxonomy" id="13818"/>
    <lineage>
        <taxon>Eukaryota</taxon>
        <taxon>Viridiplantae</taxon>
        <taxon>Streptophyta</taxon>
        <taxon>Embryophyta</taxon>
        <taxon>Tracheophyta</taxon>
        <taxon>Polypodiopsida</taxon>
        <taxon>Polypodiidae</taxon>
        <taxon>Polypodiales</taxon>
        <taxon>Pteridineae</taxon>
        <taxon>Pteridaceae</taxon>
        <taxon>Vittarioideae</taxon>
        <taxon>Adiantum</taxon>
    </lineage>
</organism>
<protein>
    <recommendedName>
        <fullName evidence="4">TBCC domain-containing protein 1</fullName>
    </recommendedName>
</protein>
<evidence type="ECO:0000256" key="2">
    <source>
        <dbReference type="ARBA" id="ARBA00004647"/>
    </source>
</evidence>
<accession>A0A9D4V4G6</accession>
<dbReference type="PANTHER" id="PTHR16052">
    <property type="entry name" value="TBCC DOMAIN-CONTAINING PROTEIN 1"/>
    <property type="match status" value="1"/>
</dbReference>